<protein>
    <submittedName>
        <fullName evidence="7">UbiA family prenyltransferase</fullName>
    </submittedName>
</protein>
<dbReference type="Pfam" id="PF12710">
    <property type="entry name" value="HAD"/>
    <property type="match status" value="1"/>
</dbReference>
<evidence type="ECO:0000256" key="3">
    <source>
        <dbReference type="ARBA" id="ARBA00022692"/>
    </source>
</evidence>
<dbReference type="InterPro" id="IPR039653">
    <property type="entry name" value="Prenyltransferase"/>
</dbReference>
<evidence type="ECO:0000256" key="2">
    <source>
        <dbReference type="ARBA" id="ARBA00022475"/>
    </source>
</evidence>
<keyword evidence="8" id="KW-1185">Reference proteome</keyword>
<evidence type="ECO:0000256" key="6">
    <source>
        <dbReference type="SAM" id="Phobius"/>
    </source>
</evidence>
<dbReference type="Gene3D" id="1.10.357.140">
    <property type="entry name" value="UbiA prenyltransferase"/>
    <property type="match status" value="1"/>
</dbReference>
<evidence type="ECO:0000256" key="1">
    <source>
        <dbReference type="ARBA" id="ARBA00004141"/>
    </source>
</evidence>
<dbReference type="KEGG" id="blep:AL038_05865"/>
<evidence type="ECO:0000256" key="5">
    <source>
        <dbReference type="ARBA" id="ARBA00023136"/>
    </source>
</evidence>
<dbReference type="Pfam" id="PF01040">
    <property type="entry name" value="UbiA"/>
    <property type="match status" value="1"/>
</dbReference>
<dbReference type="GO" id="GO:0009247">
    <property type="term" value="P:glycolipid biosynthetic process"/>
    <property type="evidence" value="ECO:0007669"/>
    <property type="project" value="TreeGrafter"/>
</dbReference>
<dbReference type="NCBIfam" id="NF006088">
    <property type="entry name" value="PRK08238.1"/>
    <property type="match status" value="1"/>
</dbReference>
<keyword evidence="4 6" id="KW-1133">Transmembrane helix</keyword>
<gene>
    <name evidence="7" type="ORF">BLE401_00105</name>
</gene>
<dbReference type="SUPFAM" id="SSF56784">
    <property type="entry name" value="HAD-like"/>
    <property type="match status" value="1"/>
</dbReference>
<dbReference type="Proteomes" id="UP000234271">
    <property type="component" value="Chromosome"/>
</dbReference>
<feature type="transmembrane region" description="Helical" evidence="6">
    <location>
        <begin position="389"/>
        <end position="409"/>
    </location>
</feature>
<dbReference type="InterPro" id="IPR000537">
    <property type="entry name" value="UbiA_prenyltransferase"/>
</dbReference>
<organism evidence="7 8">
    <name type="scientific">Beggiatoa leptomitoformis</name>
    <dbReference type="NCBI Taxonomy" id="288004"/>
    <lineage>
        <taxon>Bacteria</taxon>
        <taxon>Pseudomonadati</taxon>
        <taxon>Pseudomonadota</taxon>
        <taxon>Gammaproteobacteria</taxon>
        <taxon>Thiotrichales</taxon>
        <taxon>Thiotrichaceae</taxon>
        <taxon>Beggiatoa</taxon>
    </lineage>
</organism>
<feature type="transmembrane region" description="Helical" evidence="6">
    <location>
        <begin position="421"/>
        <end position="438"/>
    </location>
</feature>
<dbReference type="RefSeq" id="WP_066246101.1">
    <property type="nucleotide sequence ID" value="NZ_CP012373.2"/>
</dbReference>
<dbReference type="InterPro" id="IPR023214">
    <property type="entry name" value="HAD_sf"/>
</dbReference>
<evidence type="ECO:0000313" key="7">
    <source>
        <dbReference type="EMBL" id="AUI67248.1"/>
    </source>
</evidence>
<evidence type="ECO:0000313" key="8">
    <source>
        <dbReference type="Proteomes" id="UP000234271"/>
    </source>
</evidence>
<name>A0A2N9Y9W4_9GAMM</name>
<dbReference type="STRING" id="288004.AL038_05865"/>
<dbReference type="EMBL" id="CP018889">
    <property type="protein sequence ID" value="AUI67248.1"/>
    <property type="molecule type" value="Genomic_DNA"/>
</dbReference>
<feature type="transmembrane region" description="Helical" evidence="6">
    <location>
        <begin position="342"/>
        <end position="360"/>
    </location>
</feature>
<dbReference type="InterPro" id="IPR036412">
    <property type="entry name" value="HAD-like_sf"/>
</dbReference>
<reference evidence="8" key="1">
    <citation type="submission" date="2016-12" db="EMBL/GenBank/DDBJ databases">
        <title>Complete Genome Sequence of Beggiatoa leptomitiformis D-401.</title>
        <authorList>
            <person name="Fomenkov A."/>
            <person name="Vincze T."/>
            <person name="Grabovich M."/>
            <person name="Anton B.P."/>
            <person name="Dubinina G."/>
            <person name="Orlova M."/>
            <person name="Belousova E."/>
            <person name="Roberts R.J."/>
        </authorList>
    </citation>
    <scope>NUCLEOTIDE SEQUENCE [LARGE SCALE GENOMIC DNA]</scope>
    <source>
        <strain evidence="8">D-401</strain>
    </source>
</reference>
<keyword evidence="2" id="KW-1003">Cell membrane</keyword>
<feature type="transmembrane region" description="Helical" evidence="6">
    <location>
        <begin position="261"/>
        <end position="285"/>
    </location>
</feature>
<keyword evidence="5 6" id="KW-0472">Membrane</keyword>
<dbReference type="PANTHER" id="PTHR11048:SF5">
    <property type="entry name" value="DECAPRENYL-PHOSPHATE PHOSPHORIBOSYLTRANSFERASE"/>
    <property type="match status" value="1"/>
</dbReference>
<sequence>MTVNTLLPLCVDLDDTLIKTDMLYEGFVKLLKKKPLLLLLLPFWLLKGKAYLKTKLNQHVDFDVTCLPYNQVFLTFLQAQQQAGRQLLLVTASHESIAQKIADHLGIFNTVLASNTERNLKGATKAQFLRDYFGEKPFAYAGDSRADLNVWQYAQEGILVNASASVTQQAKTLTIITEEFPNKTNWFKSLPAALRVHQWVKNTLIFIPLLASQQIMNMELLSDAVLAFFAFSFAASSAYILNDLLDLEADRHHHRKRKRPFASGAIPIQIGLLLFPICLLISLLFTIVLPLNFWLVLSIYYTLTLAYSFALKSVVLIDVFCLATLYTLRVIAGSAAMIDATVSHWLLAFSLFIFLCLAVVKRHSEMLALRRNNQSSAKGRGYVADDLEILASIGVSSGFISVLVLALYIHNIRDMYSSPDILWLVCLIMLYWISRVWLISHRGTMHDDPIVFALRDRVSHIVALMILIIVLLAKFL</sequence>
<feature type="transmembrane region" description="Helical" evidence="6">
    <location>
        <begin position="316"/>
        <end position="336"/>
    </location>
</feature>
<accession>A0A2N9Y9W4</accession>
<dbReference type="GO" id="GO:0005886">
    <property type="term" value="C:plasma membrane"/>
    <property type="evidence" value="ECO:0007669"/>
    <property type="project" value="TreeGrafter"/>
</dbReference>
<dbReference type="InterPro" id="IPR044878">
    <property type="entry name" value="UbiA_sf"/>
</dbReference>
<keyword evidence="7" id="KW-0808">Transferase</keyword>
<dbReference type="Gene3D" id="3.40.50.1000">
    <property type="entry name" value="HAD superfamily/HAD-like"/>
    <property type="match status" value="1"/>
</dbReference>
<dbReference type="PANTHER" id="PTHR11048">
    <property type="entry name" value="PRENYLTRANSFERASES"/>
    <property type="match status" value="1"/>
</dbReference>
<comment type="subcellular location">
    <subcellularLocation>
        <location evidence="1">Membrane</location>
        <topology evidence="1">Multi-pass membrane protein</topology>
    </subcellularLocation>
</comment>
<feature type="transmembrane region" description="Helical" evidence="6">
    <location>
        <begin position="458"/>
        <end position="475"/>
    </location>
</feature>
<keyword evidence="3 6" id="KW-0812">Transmembrane</keyword>
<dbReference type="CDD" id="cd13963">
    <property type="entry name" value="PT_UbiA_2"/>
    <property type="match status" value="1"/>
</dbReference>
<dbReference type="AlphaFoldDB" id="A0A2N9Y9W4"/>
<dbReference type="GO" id="GO:0016765">
    <property type="term" value="F:transferase activity, transferring alkyl or aryl (other than methyl) groups"/>
    <property type="evidence" value="ECO:0007669"/>
    <property type="project" value="InterPro"/>
</dbReference>
<evidence type="ECO:0000256" key="4">
    <source>
        <dbReference type="ARBA" id="ARBA00022989"/>
    </source>
</evidence>
<proteinExistence type="predicted"/>
<dbReference type="OrthoDB" id="9803632at2"/>
<feature type="transmembrane region" description="Helical" evidence="6">
    <location>
        <begin position="291"/>
        <end position="309"/>
    </location>
</feature>
<feature type="transmembrane region" description="Helical" evidence="6">
    <location>
        <begin position="220"/>
        <end position="241"/>
    </location>
</feature>